<organism evidence="2 3">
    <name type="scientific">Elysia crispata</name>
    <name type="common">lettuce slug</name>
    <dbReference type="NCBI Taxonomy" id="231223"/>
    <lineage>
        <taxon>Eukaryota</taxon>
        <taxon>Metazoa</taxon>
        <taxon>Spiralia</taxon>
        <taxon>Lophotrochozoa</taxon>
        <taxon>Mollusca</taxon>
        <taxon>Gastropoda</taxon>
        <taxon>Heterobranchia</taxon>
        <taxon>Euthyneura</taxon>
        <taxon>Panpulmonata</taxon>
        <taxon>Sacoglossa</taxon>
        <taxon>Placobranchoidea</taxon>
        <taxon>Plakobranchidae</taxon>
        <taxon>Elysia</taxon>
    </lineage>
</organism>
<proteinExistence type="predicted"/>
<gene>
    <name evidence="2" type="ORF">RRG08_050830</name>
</gene>
<dbReference type="EMBL" id="JAWDGP010002060">
    <property type="protein sequence ID" value="KAK3785811.1"/>
    <property type="molecule type" value="Genomic_DNA"/>
</dbReference>
<feature type="region of interest" description="Disordered" evidence="1">
    <location>
        <begin position="35"/>
        <end position="75"/>
    </location>
</feature>
<reference evidence="2" key="1">
    <citation type="journal article" date="2023" name="G3 (Bethesda)">
        <title>A reference genome for the long-term kleptoplast-retaining sea slug Elysia crispata morphotype clarki.</title>
        <authorList>
            <person name="Eastman K.E."/>
            <person name="Pendleton A.L."/>
            <person name="Shaikh M.A."/>
            <person name="Suttiyut T."/>
            <person name="Ogas R."/>
            <person name="Tomko P."/>
            <person name="Gavelis G."/>
            <person name="Widhalm J.R."/>
            <person name="Wisecaver J.H."/>
        </authorList>
    </citation>
    <scope>NUCLEOTIDE SEQUENCE</scope>
    <source>
        <strain evidence="2">ECLA1</strain>
    </source>
</reference>
<dbReference type="SUPFAM" id="SSF50156">
    <property type="entry name" value="PDZ domain-like"/>
    <property type="match status" value="1"/>
</dbReference>
<dbReference type="AlphaFoldDB" id="A0AAE1AEK8"/>
<dbReference type="Gene3D" id="2.30.42.10">
    <property type="match status" value="1"/>
</dbReference>
<name>A0AAE1AEK8_9GAST</name>
<dbReference type="InterPro" id="IPR036034">
    <property type="entry name" value="PDZ_sf"/>
</dbReference>
<keyword evidence="3" id="KW-1185">Reference proteome</keyword>
<evidence type="ECO:0000313" key="3">
    <source>
        <dbReference type="Proteomes" id="UP001283361"/>
    </source>
</evidence>
<accession>A0AAE1AEK8</accession>
<evidence type="ECO:0000313" key="2">
    <source>
        <dbReference type="EMBL" id="KAK3785811.1"/>
    </source>
</evidence>
<comment type="caution">
    <text evidence="2">The sequence shown here is derived from an EMBL/GenBank/DDBJ whole genome shotgun (WGS) entry which is preliminary data.</text>
</comment>
<evidence type="ECO:0000256" key="1">
    <source>
        <dbReference type="SAM" id="MobiDB-lite"/>
    </source>
</evidence>
<dbReference type="Proteomes" id="UP001283361">
    <property type="component" value="Unassembled WGS sequence"/>
</dbReference>
<protein>
    <recommendedName>
        <fullName evidence="4">PDZ domain-containing protein</fullName>
    </recommendedName>
</protein>
<evidence type="ECO:0008006" key="4">
    <source>
        <dbReference type="Google" id="ProtNLM"/>
    </source>
</evidence>
<feature type="compositionally biased region" description="Basic and acidic residues" evidence="1">
    <location>
        <begin position="48"/>
        <end position="71"/>
    </location>
</feature>
<sequence>MTLLRIEPRYAYCQSNSLSAESSRFDAIILYKAKVEKKKRKGQAGTQRDNKRLRGTRREEGKKEGRKKIVENGKTSDSALLEGDYVLQINSQPCNDVGQALDIVDTASSTLTLLVLRYRVLHLLRPKLGTGTNSNR</sequence>